<keyword evidence="1" id="KW-0812">Transmembrane</keyword>
<evidence type="ECO:0000313" key="3">
    <source>
        <dbReference type="Proteomes" id="UP000824230"/>
    </source>
</evidence>
<reference evidence="2" key="2">
    <citation type="submission" date="2021-04" db="EMBL/GenBank/DDBJ databases">
        <authorList>
            <person name="Gilroy R."/>
        </authorList>
    </citation>
    <scope>NUCLEOTIDE SEQUENCE</scope>
    <source>
        <strain evidence="2">ChiHjej12B11-1927</strain>
    </source>
</reference>
<gene>
    <name evidence="2" type="primary">spoIIR</name>
    <name evidence="2" type="ORF">H9738_08930</name>
</gene>
<dbReference type="NCBIfam" id="TIGR02837">
    <property type="entry name" value="spore_II_R"/>
    <property type="match status" value="1"/>
</dbReference>
<keyword evidence="1" id="KW-0472">Membrane</keyword>
<dbReference type="Proteomes" id="UP000824230">
    <property type="component" value="Unassembled WGS sequence"/>
</dbReference>
<organism evidence="2 3">
    <name type="scientific">Candidatus Blautia pullistercoris</name>
    <dbReference type="NCBI Taxonomy" id="2838499"/>
    <lineage>
        <taxon>Bacteria</taxon>
        <taxon>Bacillati</taxon>
        <taxon>Bacillota</taxon>
        <taxon>Clostridia</taxon>
        <taxon>Lachnospirales</taxon>
        <taxon>Lachnospiraceae</taxon>
        <taxon>Blautia</taxon>
    </lineage>
</organism>
<protein>
    <submittedName>
        <fullName evidence="2">Stage II sporulation protein R</fullName>
    </submittedName>
</protein>
<dbReference type="Pfam" id="PF09551">
    <property type="entry name" value="Spore_II_R"/>
    <property type="match status" value="1"/>
</dbReference>
<feature type="transmembrane region" description="Helical" evidence="1">
    <location>
        <begin position="16"/>
        <end position="34"/>
    </location>
</feature>
<evidence type="ECO:0000313" key="2">
    <source>
        <dbReference type="EMBL" id="HIX37973.1"/>
    </source>
</evidence>
<dbReference type="EMBL" id="DXFG01000183">
    <property type="protein sequence ID" value="HIX37973.1"/>
    <property type="molecule type" value="Genomic_DNA"/>
</dbReference>
<sequence length="226" mass="25831">MRGLKAEKGRKGSRKILTWSLLIGLAGAILVTSWQNIVLGREKEDLQKRLDREIQEGIAGEIFRLHVIANSDSKEDQELKMEVKKTVVEYLEENLGGEAGLEETRNWVLENLPEIEEAAAKTVEELGETYPVSASVENTYFPDKTYGDCTFPAGEYEALNVRIGRGEGKNWWCVLYPSLCFIDDTWGIVTEEKKEALREVLTEEEFQKILGDPEEKKKIRIGFKWF</sequence>
<accession>A0A9D1VMV5</accession>
<dbReference type="InterPro" id="IPR014202">
    <property type="entry name" value="Spore_II_R"/>
</dbReference>
<keyword evidence="1" id="KW-1133">Transmembrane helix</keyword>
<reference evidence="2" key="1">
    <citation type="journal article" date="2021" name="PeerJ">
        <title>Extensive microbial diversity within the chicken gut microbiome revealed by metagenomics and culture.</title>
        <authorList>
            <person name="Gilroy R."/>
            <person name="Ravi A."/>
            <person name="Getino M."/>
            <person name="Pursley I."/>
            <person name="Horton D.L."/>
            <person name="Alikhan N.F."/>
            <person name="Baker D."/>
            <person name="Gharbi K."/>
            <person name="Hall N."/>
            <person name="Watson M."/>
            <person name="Adriaenssens E.M."/>
            <person name="Foster-Nyarko E."/>
            <person name="Jarju S."/>
            <person name="Secka A."/>
            <person name="Antonio M."/>
            <person name="Oren A."/>
            <person name="Chaudhuri R.R."/>
            <person name="La Ragione R."/>
            <person name="Hildebrand F."/>
            <person name="Pallen M.J."/>
        </authorList>
    </citation>
    <scope>NUCLEOTIDE SEQUENCE</scope>
    <source>
        <strain evidence="2">ChiHjej12B11-1927</strain>
    </source>
</reference>
<name>A0A9D1VMV5_9FIRM</name>
<comment type="caution">
    <text evidence="2">The sequence shown here is derived from an EMBL/GenBank/DDBJ whole genome shotgun (WGS) entry which is preliminary data.</text>
</comment>
<evidence type="ECO:0000256" key="1">
    <source>
        <dbReference type="SAM" id="Phobius"/>
    </source>
</evidence>
<dbReference type="AlphaFoldDB" id="A0A9D1VMV5"/>
<proteinExistence type="predicted"/>